<accession>A0ABV4JV51</accession>
<protein>
    <submittedName>
        <fullName evidence="1">Uncharacterized protein</fullName>
    </submittedName>
</protein>
<dbReference type="EMBL" id="JBFSOO010000012">
    <property type="protein sequence ID" value="MEZ6854620.1"/>
    <property type="molecule type" value="Genomic_DNA"/>
</dbReference>
<evidence type="ECO:0000313" key="2">
    <source>
        <dbReference type="Proteomes" id="UP001568358"/>
    </source>
</evidence>
<evidence type="ECO:0000313" key="1">
    <source>
        <dbReference type="EMBL" id="MEZ6854620.1"/>
    </source>
</evidence>
<name>A0ABV4JV51_9BACT</name>
<organism evidence="1 2">
    <name type="scientific">Halodesulfovibrio aestuarii</name>
    <dbReference type="NCBI Taxonomy" id="126333"/>
    <lineage>
        <taxon>Bacteria</taxon>
        <taxon>Pseudomonadati</taxon>
        <taxon>Thermodesulfobacteriota</taxon>
        <taxon>Desulfovibrionia</taxon>
        <taxon>Desulfovibrionales</taxon>
        <taxon>Desulfovibrionaceae</taxon>
        <taxon>Halodesulfovibrio</taxon>
    </lineage>
</organism>
<keyword evidence="2" id="KW-1185">Reference proteome</keyword>
<dbReference type="Proteomes" id="UP001568358">
    <property type="component" value="Unassembled WGS sequence"/>
</dbReference>
<proteinExistence type="predicted"/>
<gene>
    <name evidence="1" type="ORF">AB2Z07_13985</name>
</gene>
<reference evidence="1 2" key="1">
    <citation type="submission" date="2024-07" db="EMBL/GenBank/DDBJ databases">
        <title>Active virus-host system and metabolic interactions in a Lokiarchaeon culture.</title>
        <authorList>
            <person name="Ponce Toledo R.I."/>
            <person name="Rodrigues Oliveira T."/>
            <person name="Schleper C."/>
        </authorList>
    </citation>
    <scope>NUCLEOTIDE SEQUENCE [LARGE SCALE GENOMIC DNA]</scope>
    <source>
        <strain evidence="1 2">B35</strain>
    </source>
</reference>
<comment type="caution">
    <text evidence="1">The sequence shown here is derived from an EMBL/GenBank/DDBJ whole genome shotgun (WGS) entry which is preliminary data.</text>
</comment>
<dbReference type="RefSeq" id="WP_370735274.1">
    <property type="nucleotide sequence ID" value="NZ_CP192217.1"/>
</dbReference>
<sequence length="217" mass="24293">MVSSKNIQTVVHTGVSSLNFGEQFAGAQKRILLHAAIYNRFAENTAVSSALEFALAHHNIVLQVILLPVWRDIVWMDAACKLVRPESSRAEMLEKAEVSLEFFLRLAAQYPQQVVIYEGQTVPACPLVIVDDSLFCGHYVHSQVLAPEGVWMEMTAPVESLLSLAESIAQRELAEAGEEHLLIEQRKELISAMPPQERAMFRYLQEWNAAKGPVIRP</sequence>